<dbReference type="SUPFAM" id="SSF55729">
    <property type="entry name" value="Acyl-CoA N-acyltransferases (Nat)"/>
    <property type="match status" value="1"/>
</dbReference>
<dbReference type="Gene3D" id="3.40.630.110">
    <property type="entry name" value="GNAT acetyltransferase-like"/>
    <property type="match status" value="1"/>
</dbReference>
<dbReference type="Gene3D" id="3.40.630.30">
    <property type="match status" value="1"/>
</dbReference>
<gene>
    <name evidence="1" type="ORF">GCM10011346_11280</name>
</gene>
<keyword evidence="2" id="KW-1185">Reference proteome</keyword>
<dbReference type="InterPro" id="IPR027365">
    <property type="entry name" value="GNAT_acetyltra_YdfB-like"/>
</dbReference>
<dbReference type="PANTHER" id="PTHR31143:SF2">
    <property type="entry name" value="FR47-LIKE DOMAIN-CONTAINING PROTEIN-RELATED"/>
    <property type="match status" value="1"/>
</dbReference>
<name>A0ABQ2NQ44_9BACI</name>
<accession>A0ABQ2NQ44</accession>
<evidence type="ECO:0000313" key="2">
    <source>
        <dbReference type="Proteomes" id="UP000641206"/>
    </source>
</evidence>
<dbReference type="PANTHER" id="PTHR31143">
    <property type="match status" value="1"/>
</dbReference>
<evidence type="ECO:0000313" key="1">
    <source>
        <dbReference type="EMBL" id="GGP08996.1"/>
    </source>
</evidence>
<organism evidence="1 2">
    <name type="scientific">Oceanobacillus neutriphilus</name>
    <dbReference type="NCBI Taxonomy" id="531815"/>
    <lineage>
        <taxon>Bacteria</taxon>
        <taxon>Bacillati</taxon>
        <taxon>Bacillota</taxon>
        <taxon>Bacilli</taxon>
        <taxon>Bacillales</taxon>
        <taxon>Bacillaceae</taxon>
        <taxon>Oceanobacillus</taxon>
    </lineage>
</organism>
<dbReference type="RefSeq" id="WP_188733482.1">
    <property type="nucleotide sequence ID" value="NZ_BMLW01000003.1"/>
</dbReference>
<dbReference type="Pfam" id="PF12746">
    <property type="entry name" value="GNAT_acetyltran"/>
    <property type="match status" value="1"/>
</dbReference>
<sequence>MITELKSSELYKYKALLHEQGQLEAKAVVKGVNPGRIFVDNVDTPASGLIWLGNNDGFFFIGNENNKAFNSELNHFIDTVIVPEARKIGMTWFEGIGDHNKWDETIKRVLENRHLGSWKQRVYTLQKDDYKDSSFEPAMEKGYHIAKISERLFENSNKEVENIDFLHSRIVESWSSINSFLNKGISYCVIYKNKIVSICFSNFAVDSMHAIAIETVEEHQGKKLAQKAALAYVKECLKNNLILYWDCMDSNKPSIAVAENIGFRNAFNYTGYEFKIG</sequence>
<dbReference type="InterPro" id="IPR016181">
    <property type="entry name" value="Acyl_CoA_acyltransferase"/>
</dbReference>
<protein>
    <submittedName>
        <fullName evidence="1">Acetyltransferase</fullName>
    </submittedName>
</protein>
<proteinExistence type="predicted"/>
<reference evidence="2" key="1">
    <citation type="journal article" date="2019" name="Int. J. Syst. Evol. Microbiol.">
        <title>The Global Catalogue of Microorganisms (GCM) 10K type strain sequencing project: providing services to taxonomists for standard genome sequencing and annotation.</title>
        <authorList>
            <consortium name="The Broad Institute Genomics Platform"/>
            <consortium name="The Broad Institute Genome Sequencing Center for Infectious Disease"/>
            <person name="Wu L."/>
            <person name="Ma J."/>
        </authorList>
    </citation>
    <scope>NUCLEOTIDE SEQUENCE [LARGE SCALE GENOMIC DNA]</scope>
    <source>
        <strain evidence="2">CGMCC 1.7693</strain>
    </source>
</reference>
<dbReference type="EMBL" id="BMLW01000003">
    <property type="protein sequence ID" value="GGP08996.1"/>
    <property type="molecule type" value="Genomic_DNA"/>
</dbReference>
<comment type="caution">
    <text evidence="1">The sequence shown here is derived from an EMBL/GenBank/DDBJ whole genome shotgun (WGS) entry which is preliminary data.</text>
</comment>
<dbReference type="Proteomes" id="UP000641206">
    <property type="component" value="Unassembled WGS sequence"/>
</dbReference>
<dbReference type="InterPro" id="IPR042573">
    <property type="entry name" value="GNAT_acetyltra_N"/>
</dbReference>